<reference evidence="2" key="1">
    <citation type="journal article" date="2019" name="Int. J. Syst. Evol. Microbiol.">
        <title>The Global Catalogue of Microorganisms (GCM) 10K type strain sequencing project: providing services to taxonomists for standard genome sequencing and annotation.</title>
        <authorList>
            <consortium name="The Broad Institute Genomics Platform"/>
            <consortium name="The Broad Institute Genome Sequencing Center for Infectious Disease"/>
            <person name="Wu L."/>
            <person name="Ma J."/>
        </authorList>
    </citation>
    <scope>NUCLEOTIDE SEQUENCE [LARGE SCALE GENOMIC DNA]</scope>
    <source>
        <strain evidence="2">JCM 11896</strain>
    </source>
</reference>
<name>A0ABP4IHV9_9PSEU</name>
<comment type="caution">
    <text evidence="1">The sequence shown here is derived from an EMBL/GenBank/DDBJ whole genome shotgun (WGS) entry which is preliminary data.</text>
</comment>
<protein>
    <recommendedName>
        <fullName evidence="3">Mycothiol-dependent maleylpyruvate isomerase metal-binding domain-containing protein</fullName>
    </recommendedName>
</protein>
<sequence>MLVAAVRARFDFDRMTRDQALALSAEHPRAELIARLRQSATTSRRMPLSGPLDPLMDLVIHAQDIVRPLGRVHESPPEVVAACLAHVATHRFMGGPALLRGVRVVSADSGWTLGDGAELRGPDPELLLVAAGRPAGLAGLSGPGVGVVAPRLA</sequence>
<evidence type="ECO:0000313" key="2">
    <source>
        <dbReference type="Proteomes" id="UP001501414"/>
    </source>
</evidence>
<keyword evidence="2" id="KW-1185">Reference proteome</keyword>
<evidence type="ECO:0000313" key="1">
    <source>
        <dbReference type="EMBL" id="GAA1387729.1"/>
    </source>
</evidence>
<dbReference type="EMBL" id="BAAAJK010000007">
    <property type="protein sequence ID" value="GAA1387729.1"/>
    <property type="molecule type" value="Genomic_DNA"/>
</dbReference>
<organism evidence="1 2">
    <name type="scientific">Pseudonocardia kongjuensis</name>
    <dbReference type="NCBI Taxonomy" id="102227"/>
    <lineage>
        <taxon>Bacteria</taxon>
        <taxon>Bacillati</taxon>
        <taxon>Actinomycetota</taxon>
        <taxon>Actinomycetes</taxon>
        <taxon>Pseudonocardiales</taxon>
        <taxon>Pseudonocardiaceae</taxon>
        <taxon>Pseudonocardia</taxon>
    </lineage>
</organism>
<accession>A0ABP4IHV9</accession>
<dbReference type="Proteomes" id="UP001501414">
    <property type="component" value="Unassembled WGS sequence"/>
</dbReference>
<proteinExistence type="predicted"/>
<dbReference type="RefSeq" id="WP_344021502.1">
    <property type="nucleotide sequence ID" value="NZ_BAAAJK010000007.1"/>
</dbReference>
<evidence type="ECO:0008006" key="3">
    <source>
        <dbReference type="Google" id="ProtNLM"/>
    </source>
</evidence>
<gene>
    <name evidence="1" type="ORF">GCM10009613_23910</name>
</gene>